<feature type="transmembrane region" description="Helical" evidence="1">
    <location>
        <begin position="60"/>
        <end position="83"/>
    </location>
</feature>
<dbReference type="EMBL" id="BART01008650">
    <property type="protein sequence ID" value="GAG56171.1"/>
    <property type="molecule type" value="Genomic_DNA"/>
</dbReference>
<reference evidence="2" key="1">
    <citation type="journal article" date="2014" name="Front. Microbiol.">
        <title>High frequency of phylogenetically diverse reductive dehalogenase-homologous genes in deep subseafloor sedimentary metagenomes.</title>
        <authorList>
            <person name="Kawai M."/>
            <person name="Futagami T."/>
            <person name="Toyoda A."/>
            <person name="Takaki Y."/>
            <person name="Nishi S."/>
            <person name="Hori S."/>
            <person name="Arai W."/>
            <person name="Tsubouchi T."/>
            <person name="Morono Y."/>
            <person name="Uchiyama I."/>
            <person name="Ito T."/>
            <person name="Fujiyama A."/>
            <person name="Inagaki F."/>
            <person name="Takami H."/>
        </authorList>
    </citation>
    <scope>NUCLEOTIDE SEQUENCE</scope>
    <source>
        <strain evidence="2">Expedition CK06-06</strain>
    </source>
</reference>
<keyword evidence="1" id="KW-1133">Transmembrane helix</keyword>
<accession>X1A7J2</accession>
<keyword evidence="1" id="KW-0472">Membrane</keyword>
<evidence type="ECO:0000313" key="2">
    <source>
        <dbReference type="EMBL" id="GAG56171.1"/>
    </source>
</evidence>
<dbReference type="AlphaFoldDB" id="X1A7J2"/>
<protein>
    <submittedName>
        <fullName evidence="2">Uncharacterized protein</fullName>
    </submittedName>
</protein>
<proteinExistence type="predicted"/>
<feature type="transmembrane region" description="Helical" evidence="1">
    <location>
        <begin position="104"/>
        <end position="122"/>
    </location>
</feature>
<keyword evidence="1" id="KW-0812">Transmembrane</keyword>
<comment type="caution">
    <text evidence="2">The sequence shown here is derived from an EMBL/GenBank/DDBJ whole genome shotgun (WGS) entry which is preliminary data.</text>
</comment>
<gene>
    <name evidence="2" type="ORF">S01H4_19398</name>
</gene>
<sequence length="126" mass="14701">MSKKVSSILLFICILSIAVSWVLYTGITVKNQEALKEKSNNLYYAYTFKKPKFDYINGLWLAPVGVFFTCFLVFLNFPSYGDIYNKFKKDYKTKMVDVNKKTRLFMLSCIIIFILIFIISSINNLK</sequence>
<name>X1A7J2_9ZZZZ</name>
<evidence type="ECO:0000256" key="1">
    <source>
        <dbReference type="SAM" id="Phobius"/>
    </source>
</evidence>
<feature type="transmembrane region" description="Helical" evidence="1">
    <location>
        <begin position="7"/>
        <end position="27"/>
    </location>
</feature>
<organism evidence="2">
    <name type="scientific">marine sediment metagenome</name>
    <dbReference type="NCBI Taxonomy" id="412755"/>
    <lineage>
        <taxon>unclassified sequences</taxon>
        <taxon>metagenomes</taxon>
        <taxon>ecological metagenomes</taxon>
    </lineage>
</organism>